<dbReference type="AlphaFoldDB" id="A0A2I0KHZ9"/>
<dbReference type="STRING" id="22663.A0A2I0KHZ9"/>
<dbReference type="GO" id="GO:0003723">
    <property type="term" value="F:RNA binding"/>
    <property type="evidence" value="ECO:0007669"/>
    <property type="project" value="InterPro"/>
</dbReference>
<dbReference type="InterPro" id="IPR011990">
    <property type="entry name" value="TPR-like_helical_dom_sf"/>
</dbReference>
<reference evidence="1 2" key="1">
    <citation type="submission" date="2017-11" db="EMBL/GenBank/DDBJ databases">
        <title>De-novo sequencing of pomegranate (Punica granatum L.) genome.</title>
        <authorList>
            <person name="Akparov Z."/>
            <person name="Amiraslanov A."/>
            <person name="Hajiyeva S."/>
            <person name="Abbasov M."/>
            <person name="Kaur K."/>
            <person name="Hamwieh A."/>
            <person name="Solovyev V."/>
            <person name="Salamov A."/>
            <person name="Braich B."/>
            <person name="Kosarev P."/>
            <person name="Mahmoud A."/>
            <person name="Hajiyev E."/>
            <person name="Babayeva S."/>
            <person name="Izzatullayeva V."/>
            <person name="Mammadov A."/>
            <person name="Mammadov A."/>
            <person name="Sharifova S."/>
            <person name="Ojaghi J."/>
            <person name="Eynullazada K."/>
            <person name="Bayramov B."/>
            <person name="Abdulazimova A."/>
            <person name="Shahmuradov I."/>
        </authorList>
    </citation>
    <scope>NUCLEOTIDE SEQUENCE [LARGE SCALE GENOMIC DNA]</scope>
    <source>
        <strain evidence="2">cv. AG2017</strain>
        <tissue evidence="1">Leaf</tissue>
    </source>
</reference>
<proteinExistence type="predicted"/>
<comment type="caution">
    <text evidence="1">The sequence shown here is derived from an EMBL/GenBank/DDBJ whole genome shotgun (WGS) entry which is preliminary data.</text>
</comment>
<accession>A0A2I0KHZ9</accession>
<dbReference type="Gene3D" id="1.25.40.10">
    <property type="entry name" value="Tetratricopeptide repeat domain"/>
    <property type="match status" value="1"/>
</dbReference>
<keyword evidence="2" id="KW-1185">Reference proteome</keyword>
<gene>
    <name evidence="1" type="ORF">CRG98_011687</name>
</gene>
<organism evidence="1 2">
    <name type="scientific">Punica granatum</name>
    <name type="common">Pomegranate</name>
    <dbReference type="NCBI Taxonomy" id="22663"/>
    <lineage>
        <taxon>Eukaryota</taxon>
        <taxon>Viridiplantae</taxon>
        <taxon>Streptophyta</taxon>
        <taxon>Embryophyta</taxon>
        <taxon>Tracheophyta</taxon>
        <taxon>Spermatophyta</taxon>
        <taxon>Magnoliopsida</taxon>
        <taxon>eudicotyledons</taxon>
        <taxon>Gunneridae</taxon>
        <taxon>Pentapetalae</taxon>
        <taxon>rosids</taxon>
        <taxon>malvids</taxon>
        <taxon>Myrtales</taxon>
        <taxon>Lythraceae</taxon>
        <taxon>Punica</taxon>
    </lineage>
</organism>
<dbReference type="Proteomes" id="UP000233551">
    <property type="component" value="Unassembled WGS sequence"/>
</dbReference>
<name>A0A2I0KHZ9_PUNGR</name>
<dbReference type="GO" id="GO:0009451">
    <property type="term" value="P:RNA modification"/>
    <property type="evidence" value="ECO:0007669"/>
    <property type="project" value="InterPro"/>
</dbReference>
<evidence type="ECO:0000313" key="2">
    <source>
        <dbReference type="Proteomes" id="UP000233551"/>
    </source>
</evidence>
<evidence type="ECO:0000313" key="1">
    <source>
        <dbReference type="EMBL" id="PKI68091.1"/>
    </source>
</evidence>
<evidence type="ECO:0008006" key="3">
    <source>
        <dbReference type="Google" id="ProtNLM"/>
    </source>
</evidence>
<sequence length="104" mass="11296">MVCGQLEVNEYIVTSLQSARASTEILGLDPHLHAYIHKVGHKMDVPLRSSLLDMYSKCGSLEDAKLIFEGGRDSCVGLWAAMISGLAANEEWQGGLSPLQTYDG</sequence>
<dbReference type="PANTHER" id="PTHR47926">
    <property type="entry name" value="PENTATRICOPEPTIDE REPEAT-CONTAINING PROTEIN"/>
    <property type="match status" value="1"/>
</dbReference>
<dbReference type="InterPro" id="IPR046960">
    <property type="entry name" value="PPR_At4g14850-like_plant"/>
</dbReference>
<dbReference type="PANTHER" id="PTHR47926:SF347">
    <property type="entry name" value="PENTATRICOPEPTIDE REPEAT-CONTAINING PROTEIN"/>
    <property type="match status" value="1"/>
</dbReference>
<protein>
    <recommendedName>
        <fullName evidence="3">Pentatricopeptide repeat-containing protein</fullName>
    </recommendedName>
</protein>
<dbReference type="EMBL" id="PGOL01000571">
    <property type="protein sequence ID" value="PKI68091.1"/>
    <property type="molecule type" value="Genomic_DNA"/>
</dbReference>